<dbReference type="InterPro" id="IPR002880">
    <property type="entry name" value="Pyrv_Fd/Flavodoxin_OxRdtase_N"/>
</dbReference>
<dbReference type="SUPFAM" id="SSF52922">
    <property type="entry name" value="TK C-terminal domain-like"/>
    <property type="match status" value="1"/>
</dbReference>
<feature type="domain" description="Pyruvate/ketoisovalerate oxidoreductase catalytic" evidence="2">
    <location>
        <begin position="16"/>
        <end position="175"/>
    </location>
</feature>
<dbReference type="PANTHER" id="PTHR32154:SF20">
    <property type="entry name" value="2-OXOGLUTARATE OXIDOREDUCTASE SUBUNIT KORA"/>
    <property type="match status" value="1"/>
</dbReference>
<dbReference type="Pfam" id="PF01558">
    <property type="entry name" value="POR"/>
    <property type="match status" value="1"/>
</dbReference>
<dbReference type="SUPFAM" id="SSF52518">
    <property type="entry name" value="Thiamin diphosphate-binding fold (THDP-binding)"/>
    <property type="match status" value="1"/>
</dbReference>
<accession>A0A5C4S4A2</accession>
<organism evidence="4 5">
    <name type="scientific">Chlorobaculum thiosulfatiphilum</name>
    <name type="common">Chlorobium limicola f.sp. thiosulfatophilum</name>
    <dbReference type="NCBI Taxonomy" id="115852"/>
    <lineage>
        <taxon>Bacteria</taxon>
        <taxon>Pseudomonadati</taxon>
        <taxon>Chlorobiota</taxon>
        <taxon>Chlorobiia</taxon>
        <taxon>Chlorobiales</taxon>
        <taxon>Chlorobiaceae</taxon>
        <taxon>Chlorobaculum</taxon>
    </lineage>
</organism>
<dbReference type="Proteomes" id="UP000308271">
    <property type="component" value="Unassembled WGS sequence"/>
</dbReference>
<dbReference type="InterPro" id="IPR050722">
    <property type="entry name" value="Pyruvate:ferred/Flavod_OxRd"/>
</dbReference>
<dbReference type="InterPro" id="IPR029061">
    <property type="entry name" value="THDP-binding"/>
</dbReference>
<evidence type="ECO:0000313" key="5">
    <source>
        <dbReference type="Proteomes" id="UP000308271"/>
    </source>
</evidence>
<keyword evidence="1" id="KW-0560">Oxidoreductase</keyword>
<dbReference type="EMBL" id="VDCH01000024">
    <property type="protein sequence ID" value="TNJ38234.1"/>
    <property type="molecule type" value="Genomic_DNA"/>
</dbReference>
<dbReference type="Gene3D" id="3.40.50.920">
    <property type="match status" value="1"/>
</dbReference>
<sequence>MQQNPDDFSMVFEGAAGQGVQTITSLLLPLLRHSGHHIFSCTEFMSRIRGGSNSTEIRVTGKPRRAYVSRIDLLLALTPHAYERLHGRLHERTLIFAEKAQFGEHWDSRCIDTPLGRFASDAGGKVYANTVAVGIVLAVIGISLEKCAEFLREQFADKGEEVIENNLKAARLGYEFGLQLPADRRPELPEPAAEIRSDSLMMDGTSALGIGAVAAGCNFICSYPMSPGTGVLTFLAARSKTFGIVVDQAEDEIAAINAGLGASYAGAKALVTTSGGGFDLMQEGVSLAGMIETPIVVHIGQRPGPATGLPTRTEQGDLDLALHAGHGEFARAIFAPGTLREAIDTMQRAFDTAQRYQIPVVVLTDQYLLDAVSTIGAGEIERHPVTLAIVETGKEYQRYAFTENGLSPRGVPGFGAGIVRVDSDEHDEAGLITESFEMRRRMMDKRLLRLQALRREALRPTVIGNPEEAEIIAVSWGSNRGVLEEALERLDNSRFAGVHYAQVWPLAPDTAALLGNGRGKIVVIENNAFGQFANLLQQESGIAVSRRILKATGEPFSVEEIVEQFREVAREQSA</sequence>
<evidence type="ECO:0000256" key="1">
    <source>
        <dbReference type="ARBA" id="ARBA00023002"/>
    </source>
</evidence>
<gene>
    <name evidence="4" type="ORF">FGF66_10030</name>
</gene>
<name>A0A5C4S4A2_CHLTI</name>
<protein>
    <submittedName>
        <fullName evidence="4">2-oxoacid:acceptor oxidoreductase subunit alpha</fullName>
    </submittedName>
</protein>
<dbReference type="GO" id="GO:0016903">
    <property type="term" value="F:oxidoreductase activity, acting on the aldehyde or oxo group of donors"/>
    <property type="evidence" value="ECO:0007669"/>
    <property type="project" value="InterPro"/>
</dbReference>
<keyword evidence="5" id="KW-1185">Reference proteome</keyword>
<dbReference type="PANTHER" id="PTHR32154">
    <property type="entry name" value="PYRUVATE-FLAVODOXIN OXIDOREDUCTASE-RELATED"/>
    <property type="match status" value="1"/>
</dbReference>
<dbReference type="AlphaFoldDB" id="A0A5C4S4A2"/>
<dbReference type="InterPro" id="IPR022367">
    <property type="entry name" value="2-oxoacid/accept_OxRdtase_asu"/>
</dbReference>
<dbReference type="SUPFAM" id="SSF53323">
    <property type="entry name" value="Pyruvate-ferredoxin oxidoreductase, PFOR, domain III"/>
    <property type="match status" value="1"/>
</dbReference>
<dbReference type="InterPro" id="IPR002869">
    <property type="entry name" value="Pyrv_flavodox_OxRed_cen"/>
</dbReference>
<dbReference type="Gene3D" id="3.40.920.10">
    <property type="entry name" value="Pyruvate-ferredoxin oxidoreductase, PFOR, domain III"/>
    <property type="match status" value="1"/>
</dbReference>
<dbReference type="Pfam" id="PF01855">
    <property type="entry name" value="POR_N"/>
    <property type="match status" value="1"/>
</dbReference>
<evidence type="ECO:0000313" key="4">
    <source>
        <dbReference type="EMBL" id="TNJ38234.1"/>
    </source>
</evidence>
<feature type="domain" description="Pyruvate flavodoxin/ferredoxin oxidoreductase pyrimidine binding" evidence="3">
    <location>
        <begin position="211"/>
        <end position="444"/>
    </location>
</feature>
<dbReference type="OrthoDB" id="9794954at2"/>
<reference evidence="4 5" key="1">
    <citation type="submission" date="2019-05" db="EMBL/GenBank/DDBJ databases">
        <title>Draft Whole-Genome sequence of the green sulfur bacterium Chlorobaculum thiosulfatiphilum DSM 249.</title>
        <authorList>
            <person name="Meyer T.E."/>
            <person name="Kyndt J.A."/>
        </authorList>
    </citation>
    <scope>NUCLEOTIDE SEQUENCE [LARGE SCALE GENOMIC DNA]</scope>
    <source>
        <strain evidence="4 5">DSM 249</strain>
    </source>
</reference>
<dbReference type="GO" id="GO:0006979">
    <property type="term" value="P:response to oxidative stress"/>
    <property type="evidence" value="ECO:0007669"/>
    <property type="project" value="TreeGrafter"/>
</dbReference>
<evidence type="ECO:0000259" key="3">
    <source>
        <dbReference type="Pfam" id="PF01855"/>
    </source>
</evidence>
<dbReference type="Gene3D" id="3.40.50.970">
    <property type="match status" value="1"/>
</dbReference>
<dbReference type="NCBIfam" id="TIGR03710">
    <property type="entry name" value="OAFO_sf"/>
    <property type="match status" value="1"/>
</dbReference>
<dbReference type="InterPro" id="IPR019752">
    <property type="entry name" value="Pyrv/ketoisovalerate_OxRed_cat"/>
</dbReference>
<dbReference type="RefSeq" id="WP_139457503.1">
    <property type="nucleotide sequence ID" value="NZ_VDCH01000024.1"/>
</dbReference>
<dbReference type="CDD" id="cd07034">
    <property type="entry name" value="TPP_PYR_PFOR_IOR-alpha_like"/>
    <property type="match status" value="1"/>
</dbReference>
<dbReference type="InterPro" id="IPR009014">
    <property type="entry name" value="Transketo_C/PFOR_II"/>
</dbReference>
<proteinExistence type="predicted"/>
<comment type="caution">
    <text evidence="4">The sequence shown here is derived from an EMBL/GenBank/DDBJ whole genome shotgun (WGS) entry which is preliminary data.</text>
</comment>
<evidence type="ECO:0000259" key="2">
    <source>
        <dbReference type="Pfam" id="PF01558"/>
    </source>
</evidence>